<dbReference type="GO" id="GO:0000724">
    <property type="term" value="P:double-strand break repair via homologous recombination"/>
    <property type="evidence" value="ECO:0007669"/>
    <property type="project" value="TreeGrafter"/>
</dbReference>
<evidence type="ECO:0000313" key="2">
    <source>
        <dbReference type="Proteomes" id="UP001458880"/>
    </source>
</evidence>
<gene>
    <name evidence="1" type="ORF">QE152_g1440</name>
</gene>
<dbReference type="PANTHER" id="PTHR28498">
    <property type="entry name" value="ZINC FINGER SWIM DOMAIN-CONTAINING PROTEIN 7"/>
    <property type="match status" value="1"/>
</dbReference>
<protein>
    <submittedName>
        <fullName evidence="1">SWIM zinc finger protein</fullName>
    </submittedName>
</protein>
<sequence>MKKNKHLLPILGESVLQKAEIIYKQNGYFTDTILQELHSVYSTSLEQALDILDKTKVIQYYARDSKRTLYLIGKGDKQLRLFEDINFCFCETFRKDVLESGDKIMCEHVLGVKLAKITKGFVKEEMSDLYFVESLKIMSETLC</sequence>
<proteinExistence type="predicted"/>
<organism evidence="1 2">
    <name type="scientific">Popillia japonica</name>
    <name type="common">Japanese beetle</name>
    <dbReference type="NCBI Taxonomy" id="7064"/>
    <lineage>
        <taxon>Eukaryota</taxon>
        <taxon>Metazoa</taxon>
        <taxon>Ecdysozoa</taxon>
        <taxon>Arthropoda</taxon>
        <taxon>Hexapoda</taxon>
        <taxon>Insecta</taxon>
        <taxon>Pterygota</taxon>
        <taxon>Neoptera</taxon>
        <taxon>Endopterygota</taxon>
        <taxon>Coleoptera</taxon>
        <taxon>Polyphaga</taxon>
        <taxon>Scarabaeiformia</taxon>
        <taxon>Scarabaeidae</taxon>
        <taxon>Rutelinae</taxon>
        <taxon>Popillia</taxon>
    </lineage>
</organism>
<dbReference type="AlphaFoldDB" id="A0AAW1N5V5"/>
<name>A0AAW1N5V5_POPJA</name>
<dbReference type="Proteomes" id="UP001458880">
    <property type="component" value="Unassembled WGS sequence"/>
</dbReference>
<dbReference type="GO" id="GO:0097196">
    <property type="term" value="C:Shu complex"/>
    <property type="evidence" value="ECO:0007669"/>
    <property type="project" value="TreeGrafter"/>
</dbReference>
<accession>A0AAW1N5V5</accession>
<dbReference type="PANTHER" id="PTHR28498:SF1">
    <property type="entry name" value="ZINC FINGER SWIM DOMAIN-CONTAINING PROTEIN 7"/>
    <property type="match status" value="1"/>
</dbReference>
<keyword evidence="2" id="KW-1185">Reference proteome</keyword>
<evidence type="ECO:0000313" key="1">
    <source>
        <dbReference type="EMBL" id="KAK9754010.1"/>
    </source>
</evidence>
<reference evidence="1 2" key="1">
    <citation type="journal article" date="2024" name="BMC Genomics">
        <title>De novo assembly and annotation of Popillia japonica's genome with initial clues to its potential as an invasive pest.</title>
        <authorList>
            <person name="Cucini C."/>
            <person name="Boschi S."/>
            <person name="Funari R."/>
            <person name="Cardaioli E."/>
            <person name="Iannotti N."/>
            <person name="Marturano G."/>
            <person name="Paoli F."/>
            <person name="Bruttini M."/>
            <person name="Carapelli A."/>
            <person name="Frati F."/>
            <person name="Nardi F."/>
        </authorList>
    </citation>
    <scope>NUCLEOTIDE SEQUENCE [LARGE SCALE GENOMIC DNA]</scope>
    <source>
        <strain evidence="1">DMR45628</strain>
    </source>
</reference>
<comment type="caution">
    <text evidence="1">The sequence shown here is derived from an EMBL/GenBank/DDBJ whole genome shotgun (WGS) entry which is preliminary data.</text>
</comment>
<dbReference type="EMBL" id="JASPKY010000009">
    <property type="protein sequence ID" value="KAK9754010.1"/>
    <property type="molecule type" value="Genomic_DNA"/>
</dbReference>